<dbReference type="EMBL" id="JBHUOZ010000002">
    <property type="protein sequence ID" value="MFD2919970.1"/>
    <property type="molecule type" value="Genomic_DNA"/>
</dbReference>
<dbReference type="InterPro" id="IPR007372">
    <property type="entry name" value="Lipid/polyisoprenoid-bd_YceI"/>
</dbReference>
<keyword evidence="1" id="KW-0732">Signal</keyword>
<proteinExistence type="predicted"/>
<dbReference type="Gene3D" id="2.40.128.110">
    <property type="entry name" value="Lipid/polyisoprenoid-binding, YceI-like"/>
    <property type="match status" value="1"/>
</dbReference>
<organism evidence="3 4">
    <name type="scientific">Terrimonas rubra</name>
    <dbReference type="NCBI Taxonomy" id="1035890"/>
    <lineage>
        <taxon>Bacteria</taxon>
        <taxon>Pseudomonadati</taxon>
        <taxon>Bacteroidota</taxon>
        <taxon>Chitinophagia</taxon>
        <taxon>Chitinophagales</taxon>
        <taxon>Chitinophagaceae</taxon>
        <taxon>Terrimonas</taxon>
    </lineage>
</organism>
<dbReference type="InterPro" id="IPR036761">
    <property type="entry name" value="TTHA0802/YceI-like_sf"/>
</dbReference>
<sequence>MKKTILFLALVALTGSVFAQKKTTTAAVVAFDATTPKDKFPKAENKTGIASIDPKSGAIAFEVAVANFAFENPKIQEHFNSERWLNSAAFKSFTYKGKLKNAKAVNFAKDGTYTAEAEGELTVKDKKQTITTPVTIVVAGKTIKATSEFNLTLADYGVMADGEKVSKTPKVTVNAEFK</sequence>
<feature type="chain" id="PRO_5045340573" evidence="1">
    <location>
        <begin position="20"/>
        <end position="178"/>
    </location>
</feature>
<evidence type="ECO:0000313" key="3">
    <source>
        <dbReference type="EMBL" id="MFD2919970.1"/>
    </source>
</evidence>
<protein>
    <submittedName>
        <fullName evidence="3">YceI family protein</fullName>
    </submittedName>
</protein>
<feature type="signal peptide" evidence="1">
    <location>
        <begin position="1"/>
        <end position="19"/>
    </location>
</feature>
<keyword evidence="4" id="KW-1185">Reference proteome</keyword>
<dbReference type="SUPFAM" id="SSF101874">
    <property type="entry name" value="YceI-like"/>
    <property type="match status" value="1"/>
</dbReference>
<accession>A0ABW6A6B6</accession>
<dbReference type="RefSeq" id="WP_386097724.1">
    <property type="nucleotide sequence ID" value="NZ_JBHUOZ010000002.1"/>
</dbReference>
<evidence type="ECO:0000256" key="1">
    <source>
        <dbReference type="SAM" id="SignalP"/>
    </source>
</evidence>
<dbReference type="Pfam" id="PF04264">
    <property type="entry name" value="YceI"/>
    <property type="match status" value="1"/>
</dbReference>
<evidence type="ECO:0000259" key="2">
    <source>
        <dbReference type="Pfam" id="PF04264"/>
    </source>
</evidence>
<name>A0ABW6A6B6_9BACT</name>
<feature type="domain" description="Lipid/polyisoprenoid-binding YceI-like" evidence="2">
    <location>
        <begin position="33"/>
        <end position="177"/>
    </location>
</feature>
<comment type="caution">
    <text evidence="3">The sequence shown here is derived from an EMBL/GenBank/DDBJ whole genome shotgun (WGS) entry which is preliminary data.</text>
</comment>
<reference evidence="4" key="1">
    <citation type="journal article" date="2019" name="Int. J. Syst. Evol. Microbiol.">
        <title>The Global Catalogue of Microorganisms (GCM) 10K type strain sequencing project: providing services to taxonomists for standard genome sequencing and annotation.</title>
        <authorList>
            <consortium name="The Broad Institute Genomics Platform"/>
            <consortium name="The Broad Institute Genome Sequencing Center for Infectious Disease"/>
            <person name="Wu L."/>
            <person name="Ma J."/>
        </authorList>
    </citation>
    <scope>NUCLEOTIDE SEQUENCE [LARGE SCALE GENOMIC DNA]</scope>
    <source>
        <strain evidence="4">KCTC 23299</strain>
    </source>
</reference>
<gene>
    <name evidence="3" type="ORF">ACFS6H_09645</name>
</gene>
<dbReference type="Proteomes" id="UP001597511">
    <property type="component" value="Unassembled WGS sequence"/>
</dbReference>
<evidence type="ECO:0000313" key="4">
    <source>
        <dbReference type="Proteomes" id="UP001597511"/>
    </source>
</evidence>